<dbReference type="InterPro" id="IPR031348">
    <property type="entry name" value="PigL_N"/>
</dbReference>
<dbReference type="PANTHER" id="PTHR44156">
    <property type="entry name" value="SUPERNUMERARY LIMBS, ISOFORM B-RELATED"/>
    <property type="match status" value="1"/>
</dbReference>
<dbReference type="Gene3D" id="3.40.50.300">
    <property type="entry name" value="P-loop containing nucleotide triphosphate hydrolases"/>
    <property type="match status" value="1"/>
</dbReference>
<protein>
    <submittedName>
        <fullName evidence="1">WD40 repeat protein</fullName>
    </submittedName>
</protein>
<dbReference type="SMART" id="SM00320">
    <property type="entry name" value="WD40"/>
    <property type="match status" value="11"/>
</dbReference>
<dbReference type="InterPro" id="IPR020472">
    <property type="entry name" value="WD40_PAC1"/>
</dbReference>
<dbReference type="InterPro" id="IPR007111">
    <property type="entry name" value="NACHT_NTPase"/>
</dbReference>
<evidence type="ECO:0000313" key="1">
    <source>
        <dbReference type="EMBL" id="KAF7570521.1"/>
    </source>
</evidence>
<dbReference type="Gene3D" id="2.130.10.10">
    <property type="entry name" value="YVTN repeat-like/Quinoprotein amine dehydrogenase"/>
    <property type="match status" value="5"/>
</dbReference>
<sequence length="1190" mass="130456">MDGLSGAASVVAVIDISAKITLICYQYSIAVKDAKDDIERVQRKFDDITHILEKLKQLVDSQDKKRLSTTHGLSDSLKRCLRELEDMKVKLDPGKTRKTISRIGLRALKWPFTSKQVDKIVSTLEGYEHTFTLALQVDQTFLVLNMDQKLDLAKLPVATGAAFNSHNEEHNARCLPNTRTELLEQITRWANDEGGKPIFWLSGMAGTGKSTIARTVAQSFASRGQLGASFFFKKGEGERGNASRFFTTMATDLVAHEPSMLPSIRKALNKDSAISQRALKDQFEKLVLQPLLEIKQARSPVLARVVIIDALDECEREQDIRTVLQLLAQTKDVRPVPLRIVVTSRPELHIRLGFEEMSNGTYQDLILHEVARSTIEHDIRLFLEHELSAIRKERRLASDWPATQQILALVELAVPLFIYAATVCRYVGTKGGDPEEYLNKVLQYPKAAFSQLDRTYLPVLNQLLGEQEERDKEDWLQVFRGLVGSIVVLESPLSIGPLARLLQVSQKQVERRLDALHSVLSIPNDELVPIRLLHLSFREFLVDPQKQGKSPFWVDEKSTHNKLASRCLELMSGPSGLRQDMCGLSGPGVLRSEIDEGTVASSLLPDLQYACRYWIAHLEQSKQAIVDGDTTHLFLQKHLLHWLEAMSLMRESSRCAHLLDSLQALAAPSASFVSAFLHDAQRFVLRFQFILVDAPLQVYYSALVFAPERSLVWRTFADQVPQEAEMLSIKEANWDACRSTLEGHSSYVTAVTFSPDGHLVASASWDKTVRLWEAATGTCRITLEGHSDYVRAVAFSPDGELVASASRDKTVRLWEVATGTCRSTLEGHFDDVSAVAFSLDGQLVASASDDNTIRLWEAVTGTCRSTLEGHSREVRAVAFSPDGQLVASASSDNTVRLWEAVTGTCRSTLEGHSSSVTAVAFSPDEQLVASASSDSTVRLWEVATGTCRSTLEGHSRVVRAVAFSPDGQLVASASSDNTVRLWEAATGTCCSTLEGHSREVRAVAFSPDGQLVASVSWDKTVRLWEAAAGTCRSILEGHSYYVRAVAFSPDGQLVASASEDTTVRLWEAATGTRCSTLRGHSKFVTAVAFSPDGELVASASGDNTVRLWEVATGACRSMLEGHSSPVAMVAFSPDGHLVASASGDNTVRLWEAATGTCCSTLEGHSSPVMAVAFSPDGHLVASASGDDTGS</sequence>
<gene>
    <name evidence="1" type="ORF">PtrM4_105230</name>
</gene>
<dbReference type="Pfam" id="PF25173">
    <property type="entry name" value="Beta-prop_WDR3_1st"/>
    <property type="match status" value="1"/>
</dbReference>
<dbReference type="EMBL" id="NQIK02000005">
    <property type="protein sequence ID" value="KAF7570521.1"/>
    <property type="molecule type" value="Genomic_DNA"/>
</dbReference>
<dbReference type="SUPFAM" id="SSF52540">
    <property type="entry name" value="P-loop containing nucleoside triphosphate hydrolases"/>
    <property type="match status" value="1"/>
</dbReference>
<dbReference type="InterPro" id="IPR027417">
    <property type="entry name" value="P-loop_NTPase"/>
</dbReference>
<reference evidence="1" key="1">
    <citation type="journal article" date="2018" name="BMC Genomics">
        <title>Comparative genomics of the wheat fungal pathogen Pyrenophora tritici-repentis reveals chromosomal variations and genome plasticity.</title>
        <authorList>
            <person name="Moolhuijzen P."/>
            <person name="See P.T."/>
            <person name="Hane J.K."/>
            <person name="Shi G."/>
            <person name="Liu Z."/>
            <person name="Oliver R.P."/>
            <person name="Moffat C.S."/>
        </authorList>
    </citation>
    <scope>NUCLEOTIDE SEQUENCE [LARGE SCALE GENOMIC DNA]</scope>
    <source>
        <strain evidence="1">M4</strain>
    </source>
</reference>
<dbReference type="PROSITE" id="PS50294">
    <property type="entry name" value="WD_REPEATS_REGION"/>
    <property type="match status" value="11"/>
</dbReference>
<comment type="caution">
    <text evidence="1">The sequence shown here is derived from an EMBL/GenBank/DDBJ whole genome shotgun (WGS) entry which is preliminary data.</text>
</comment>
<dbReference type="RefSeq" id="XP_065962074.1">
    <property type="nucleotide sequence ID" value="XM_066107625.1"/>
</dbReference>
<dbReference type="Proteomes" id="UP000245464">
    <property type="component" value="Chromosome 5"/>
</dbReference>
<dbReference type="InterPro" id="IPR015943">
    <property type="entry name" value="WD40/YVTN_repeat-like_dom_sf"/>
</dbReference>
<dbReference type="InterPro" id="IPR056884">
    <property type="entry name" value="NPHP3-like_N"/>
</dbReference>
<dbReference type="InterPro" id="IPR036322">
    <property type="entry name" value="WD40_repeat_dom_sf"/>
</dbReference>
<dbReference type="PRINTS" id="PR00320">
    <property type="entry name" value="GPROTEINBRPT"/>
</dbReference>
<evidence type="ECO:0000313" key="2">
    <source>
        <dbReference type="Proteomes" id="UP000245464"/>
    </source>
</evidence>
<dbReference type="InterPro" id="IPR053299">
    <property type="entry name" value="ASTRA_WD_repeat"/>
</dbReference>
<dbReference type="GeneID" id="90956654"/>
<proteinExistence type="predicted"/>
<dbReference type="PROSITE" id="PS50837">
    <property type="entry name" value="NACHT"/>
    <property type="match status" value="1"/>
</dbReference>
<dbReference type="CDD" id="cd00200">
    <property type="entry name" value="WD40"/>
    <property type="match status" value="2"/>
</dbReference>
<dbReference type="Pfam" id="PF24883">
    <property type="entry name" value="NPHP3_N"/>
    <property type="match status" value="1"/>
</dbReference>
<dbReference type="PROSITE" id="PS50082">
    <property type="entry name" value="WD_REPEATS_2"/>
    <property type="match status" value="11"/>
</dbReference>
<dbReference type="AlphaFoldDB" id="A0A317A603"/>
<dbReference type="InterPro" id="IPR001680">
    <property type="entry name" value="WD40_rpt"/>
</dbReference>
<dbReference type="KEGG" id="ptrr:90956654"/>
<organism evidence="1 2">
    <name type="scientific">Pyrenophora tritici-repentis</name>
    <dbReference type="NCBI Taxonomy" id="45151"/>
    <lineage>
        <taxon>Eukaryota</taxon>
        <taxon>Fungi</taxon>
        <taxon>Dikarya</taxon>
        <taxon>Ascomycota</taxon>
        <taxon>Pezizomycotina</taxon>
        <taxon>Dothideomycetes</taxon>
        <taxon>Pleosporomycetidae</taxon>
        <taxon>Pleosporales</taxon>
        <taxon>Pleosporineae</taxon>
        <taxon>Pleosporaceae</taxon>
        <taxon>Pyrenophora</taxon>
    </lineage>
</organism>
<dbReference type="FunFam" id="2.130.10.10:FF:000228">
    <property type="entry name" value="COMPASS-like H3K4 histone methylase component WDR5A"/>
    <property type="match status" value="2"/>
</dbReference>
<name>A0A317A603_9PLEO</name>
<dbReference type="Pfam" id="PF00400">
    <property type="entry name" value="WD40"/>
    <property type="match status" value="7"/>
</dbReference>
<dbReference type="SUPFAM" id="SSF50978">
    <property type="entry name" value="WD40 repeat-like"/>
    <property type="match status" value="2"/>
</dbReference>
<accession>A0A317A603</accession>
<dbReference type="PROSITE" id="PS00678">
    <property type="entry name" value="WD_REPEATS_1"/>
    <property type="match status" value="7"/>
</dbReference>
<dbReference type="InterPro" id="IPR019775">
    <property type="entry name" value="WD40_repeat_CS"/>
</dbReference>
<dbReference type="GO" id="GO:0035097">
    <property type="term" value="C:histone methyltransferase complex"/>
    <property type="evidence" value="ECO:0007669"/>
    <property type="project" value="UniProtKB-ARBA"/>
</dbReference>
<dbReference type="Pfam" id="PF17111">
    <property type="entry name" value="PigL_N"/>
    <property type="match status" value="1"/>
</dbReference>